<dbReference type="AlphaFoldDB" id="A0A8X6SR67"/>
<evidence type="ECO:0000313" key="1">
    <source>
        <dbReference type="EMBL" id="GFY15930.1"/>
    </source>
</evidence>
<evidence type="ECO:0000313" key="2">
    <source>
        <dbReference type="Proteomes" id="UP000887159"/>
    </source>
</evidence>
<dbReference type="Proteomes" id="UP000887159">
    <property type="component" value="Unassembled WGS sequence"/>
</dbReference>
<reference evidence="1" key="1">
    <citation type="submission" date="2020-08" db="EMBL/GenBank/DDBJ databases">
        <title>Multicomponent nature underlies the extraordinary mechanical properties of spider dragline silk.</title>
        <authorList>
            <person name="Kono N."/>
            <person name="Nakamura H."/>
            <person name="Mori M."/>
            <person name="Yoshida Y."/>
            <person name="Ohtoshi R."/>
            <person name="Malay A.D."/>
            <person name="Moran D.A.P."/>
            <person name="Tomita M."/>
            <person name="Numata K."/>
            <person name="Arakawa K."/>
        </authorList>
    </citation>
    <scope>NUCLEOTIDE SEQUENCE</scope>
</reference>
<proteinExistence type="predicted"/>
<keyword evidence="2" id="KW-1185">Reference proteome</keyword>
<name>A0A8X6SR67_TRICX</name>
<organism evidence="1 2">
    <name type="scientific">Trichonephila clavipes</name>
    <name type="common">Golden silk orbweaver</name>
    <name type="synonym">Nephila clavipes</name>
    <dbReference type="NCBI Taxonomy" id="2585209"/>
    <lineage>
        <taxon>Eukaryota</taxon>
        <taxon>Metazoa</taxon>
        <taxon>Ecdysozoa</taxon>
        <taxon>Arthropoda</taxon>
        <taxon>Chelicerata</taxon>
        <taxon>Arachnida</taxon>
        <taxon>Araneae</taxon>
        <taxon>Araneomorphae</taxon>
        <taxon>Entelegynae</taxon>
        <taxon>Araneoidea</taxon>
        <taxon>Nephilidae</taxon>
        <taxon>Trichonephila</taxon>
    </lineage>
</organism>
<comment type="caution">
    <text evidence="1">The sequence shown here is derived from an EMBL/GenBank/DDBJ whole genome shotgun (WGS) entry which is preliminary data.</text>
</comment>
<protein>
    <recommendedName>
        <fullName evidence="3">Transposase</fullName>
    </recommendedName>
</protein>
<accession>A0A8X6SR67</accession>
<evidence type="ECO:0008006" key="3">
    <source>
        <dbReference type="Google" id="ProtNLM"/>
    </source>
</evidence>
<dbReference type="EMBL" id="BMAU01021335">
    <property type="protein sequence ID" value="GFY15930.1"/>
    <property type="molecule type" value="Genomic_DNA"/>
</dbReference>
<sequence>MECHRELVEALGNNALPYRTVARRIGKFQQGRVSTSDEQRSGRQVSVWTDLAHAIIEQLMYYIKGYALHYGSIGPETTHIRLLCPKNWAVSLVVRASDFRPEGLGSMPPNTLRVHMEYMLIKSVGPKVLWAVVAGTTGAGGWRIFPFPPVPCLNCGGGDTGSGNIHSFPSRWTRQQQQHSSRIITPTIARLRANHYKGITVHSDETRCNIQQKKKKKKNCSEIQPLTPNHIFVFLAFPLKALKLGLIPLKKLLQEILSSRGSQTFCLIDSLPWFSIWG</sequence>
<gene>
    <name evidence="1" type="primary">NCL1_24843</name>
    <name evidence="1" type="ORF">TNCV_1285751</name>
</gene>